<feature type="signal peptide" evidence="3">
    <location>
        <begin position="1"/>
        <end position="29"/>
    </location>
</feature>
<feature type="chain" id="PRO_5038958856" description="Peptidase C51 domain-containing protein" evidence="3">
    <location>
        <begin position="30"/>
        <end position="519"/>
    </location>
</feature>
<dbReference type="PROSITE" id="PS50911">
    <property type="entry name" value="CHAP"/>
    <property type="match status" value="1"/>
</dbReference>
<sequence>MSFQWKTIVRSKPLIGFVAIAALMTGAMASFTSAGSQQAYATPYQDLTAAQTSKANVEKKLSGVNAQLKSTILQLNDLVNKKIPAAEDASNAADDTATKAKQTAQEVGQRLAAAQTDEASLQAQIKKTGADYDDSKAAVAQAARDSFHSSASSKIMSLVTRSRSTDSFVENMQTNSAVARVAAAEANSAANTLSTATNRRERLKAIEQRIVALKQEADSSAAAAQAAAQEAQQKAESLTALQSQAEQKQQTLTSQQSQLKTQAAKEAVAVLQAQQAVNEYNRKLAAQRAAEQARAAKLAAEQYNAAMAGRRAAQAAAARRAASRASSSSSNSYNRSWGSSSGAGRGSGSSSAGRSSGTSSGGSASSPSHSENSAATAMGMNYSVPGNCSATATYCYGHPTGRSLGVLGSAYPWSQCTWWAYIRRTQLNLPVGSYLGNGGEWDTKAAALGYYVNTTPHVGAAVSFNPGQAGSSAIYGHVAVVERVNSDGTILISECGSRNHGRILTRILGNVNAYHYIHY</sequence>
<dbReference type="EMBL" id="ADCX01000003">
    <property type="protein sequence ID" value="EFG26929.1"/>
    <property type="molecule type" value="Genomic_DNA"/>
</dbReference>
<keyword evidence="3" id="KW-0732">Signal</keyword>
<evidence type="ECO:0000313" key="5">
    <source>
        <dbReference type="EMBL" id="EFG26929.1"/>
    </source>
</evidence>
<proteinExistence type="predicted"/>
<keyword evidence="1" id="KW-0175">Coiled coil</keyword>
<comment type="caution">
    <text evidence="5">The sequence shown here is derived from an EMBL/GenBank/DDBJ whole genome shotgun (WGS) entry which is preliminary data.</text>
</comment>
<dbReference type="PRINTS" id="PR01852">
    <property type="entry name" value="SIBAPROTEIN"/>
</dbReference>
<dbReference type="AlphaFoldDB" id="W5IJ88"/>
<gene>
    <name evidence="5" type="ORF">HMPREF9020_00558</name>
</gene>
<dbReference type="HOGENOM" id="CLU_050983_0_0_11"/>
<dbReference type="Gene3D" id="3.90.1720.10">
    <property type="entry name" value="endopeptidase domain like (from Nostoc punctiforme)"/>
    <property type="match status" value="1"/>
</dbReference>
<protein>
    <recommendedName>
        <fullName evidence="4">Peptidase C51 domain-containing protein</fullName>
    </recommendedName>
</protein>
<dbReference type="Proteomes" id="UP000005777">
    <property type="component" value="Unassembled WGS sequence"/>
</dbReference>
<feature type="compositionally biased region" description="Low complexity" evidence="2">
    <location>
        <begin position="348"/>
        <end position="373"/>
    </location>
</feature>
<feature type="compositionally biased region" description="Low complexity" evidence="2">
    <location>
        <begin position="319"/>
        <end position="340"/>
    </location>
</feature>
<dbReference type="eggNOG" id="COG3942">
    <property type="taxonomic scope" value="Bacteria"/>
</dbReference>
<keyword evidence="6" id="KW-1185">Reference proteome</keyword>
<feature type="domain" description="Peptidase C51" evidence="4">
    <location>
        <begin position="391"/>
        <end position="518"/>
    </location>
</feature>
<dbReference type="RefSeq" id="WP_006292926.1">
    <property type="nucleotide sequence ID" value="NZ_GG770225.1"/>
</dbReference>
<organism evidence="5 6">
    <name type="scientific">Scardovia inopinata F0304</name>
    <dbReference type="NCBI Taxonomy" id="641146"/>
    <lineage>
        <taxon>Bacteria</taxon>
        <taxon>Bacillati</taxon>
        <taxon>Actinomycetota</taxon>
        <taxon>Actinomycetes</taxon>
        <taxon>Bifidobacteriales</taxon>
        <taxon>Bifidobacteriaceae</taxon>
        <taxon>Scardovia</taxon>
    </lineage>
</organism>
<reference evidence="5 6" key="1">
    <citation type="submission" date="2012-01" db="EMBL/GenBank/DDBJ databases">
        <title>The Genome Sequence of Scardovia inopinata F0304.</title>
        <authorList>
            <consortium name="The Broad Institute Genome Sequencing Platform"/>
            <person name="Ward D."/>
            <person name="Earl A."/>
            <person name="Feldgarden M."/>
            <person name="Gevers D."/>
            <person name="Young S."/>
            <person name="Zeng Q."/>
            <person name="Koehrsen M."/>
            <person name="Alvarado L."/>
            <person name="Berlin A.M."/>
            <person name="Borenstein D."/>
            <person name="Chapman S.B."/>
            <person name="Chen Z."/>
            <person name="Engels R."/>
            <person name="Freedman E."/>
            <person name="Gellesch M."/>
            <person name="Goldberg J."/>
            <person name="Griggs A."/>
            <person name="Gujja S."/>
            <person name="Heilman E.R."/>
            <person name="Heiman D.I."/>
            <person name="Hepburn T.A."/>
            <person name="Howarth C."/>
            <person name="Jen D."/>
            <person name="Larson L."/>
            <person name="Mehta T."/>
            <person name="Park D."/>
            <person name="Pearson M."/>
            <person name="Richards J."/>
            <person name="Roberts A."/>
            <person name="Saif S."/>
            <person name="Shea T.D."/>
            <person name="Shenoy N."/>
            <person name="Sisk P."/>
            <person name="Stolte C."/>
            <person name="Sykes S.N."/>
            <person name="Walk T."/>
            <person name="White J."/>
            <person name="Yandava C."/>
            <person name="Izard J."/>
            <person name="Baranova O.V."/>
            <person name="Blanton J.M."/>
            <person name="Tanner A.C."/>
            <person name="Dewhirst F."/>
            <person name="Haas B."/>
            <person name="Nusbaum C."/>
            <person name="Birren B."/>
        </authorList>
    </citation>
    <scope>NUCLEOTIDE SEQUENCE [LARGE SCALE GENOMIC DNA]</scope>
    <source>
        <strain evidence="5 6">F0304</strain>
    </source>
</reference>
<evidence type="ECO:0000259" key="4">
    <source>
        <dbReference type="PROSITE" id="PS50911"/>
    </source>
</evidence>
<dbReference type="InterPro" id="IPR038765">
    <property type="entry name" value="Papain-like_cys_pep_sf"/>
</dbReference>
<feature type="coiled-coil region" evidence="1">
    <location>
        <begin position="196"/>
        <end position="306"/>
    </location>
</feature>
<evidence type="ECO:0000256" key="1">
    <source>
        <dbReference type="SAM" id="Coils"/>
    </source>
</evidence>
<evidence type="ECO:0000313" key="6">
    <source>
        <dbReference type="Proteomes" id="UP000005777"/>
    </source>
</evidence>
<dbReference type="SUPFAM" id="SSF54001">
    <property type="entry name" value="Cysteine proteinases"/>
    <property type="match status" value="1"/>
</dbReference>
<dbReference type="InterPro" id="IPR009148">
    <property type="entry name" value="PcsB-like"/>
</dbReference>
<evidence type="ECO:0000256" key="3">
    <source>
        <dbReference type="SAM" id="SignalP"/>
    </source>
</evidence>
<name>W5IJ88_SCAIO</name>
<dbReference type="InterPro" id="IPR007921">
    <property type="entry name" value="CHAP_dom"/>
</dbReference>
<accession>W5IJ88</accession>
<feature type="region of interest" description="Disordered" evidence="2">
    <location>
        <begin position="319"/>
        <end position="373"/>
    </location>
</feature>
<evidence type="ECO:0000256" key="2">
    <source>
        <dbReference type="SAM" id="MobiDB-lite"/>
    </source>
</evidence>
<dbReference type="Pfam" id="PF05257">
    <property type="entry name" value="CHAP"/>
    <property type="match status" value="1"/>
</dbReference>